<sequence length="106" mass="11482">MASLQELTERVRTGVGDDSGLGKSVKFDLKGEGFIHIDGGVVSNDDKPADLTITISQNDMKAMGKRELDPMTAVMRGKMRLSDMGLAMSLQPQVQQLFSKMVADHG</sequence>
<dbReference type="InterPro" id="IPR003033">
    <property type="entry name" value="SCP2_sterol-bd_dom"/>
</dbReference>
<protein>
    <submittedName>
        <fullName evidence="3">SCP2 sterol-binding domain-containing protein</fullName>
    </submittedName>
</protein>
<evidence type="ECO:0000259" key="2">
    <source>
        <dbReference type="Pfam" id="PF02036"/>
    </source>
</evidence>
<dbReference type="InterPro" id="IPR036527">
    <property type="entry name" value="SCP2_sterol-bd_dom_sf"/>
</dbReference>
<accession>A0A941HYE8</accession>
<dbReference type="Proteomes" id="UP000622580">
    <property type="component" value="Unassembled WGS sequence"/>
</dbReference>
<gene>
    <name evidence="3" type="ORF">JKL49_18130</name>
</gene>
<name>A0A941HYE8_9CAUL</name>
<reference evidence="3" key="1">
    <citation type="submission" date="2021-04" db="EMBL/GenBank/DDBJ databases">
        <title>Draft genome assembly of strain Phenylobacterium sp. 20VBR1 using MiniION and Illumina platforms.</title>
        <authorList>
            <person name="Thomas F.A."/>
            <person name="Krishnan K.P."/>
            <person name="Sinha R.K."/>
        </authorList>
    </citation>
    <scope>NUCLEOTIDE SEQUENCE</scope>
    <source>
        <strain evidence="3">20VBR1</strain>
    </source>
</reference>
<dbReference type="Pfam" id="PF02036">
    <property type="entry name" value="SCP2"/>
    <property type="match status" value="1"/>
</dbReference>
<dbReference type="AlphaFoldDB" id="A0A941HYE8"/>
<proteinExistence type="predicted"/>
<dbReference type="EMBL" id="JAGSGD010000001">
    <property type="protein sequence ID" value="MBR7621317.1"/>
    <property type="molecule type" value="Genomic_DNA"/>
</dbReference>
<dbReference type="RefSeq" id="WP_215342392.1">
    <property type="nucleotide sequence ID" value="NZ_JAGSGD010000001.1"/>
</dbReference>
<evidence type="ECO:0000256" key="1">
    <source>
        <dbReference type="SAM" id="MobiDB-lite"/>
    </source>
</evidence>
<evidence type="ECO:0000313" key="3">
    <source>
        <dbReference type="EMBL" id="MBR7621317.1"/>
    </source>
</evidence>
<organism evidence="3 4">
    <name type="scientific">Phenylobacterium glaciei</name>
    <dbReference type="NCBI Taxonomy" id="2803784"/>
    <lineage>
        <taxon>Bacteria</taxon>
        <taxon>Pseudomonadati</taxon>
        <taxon>Pseudomonadota</taxon>
        <taxon>Alphaproteobacteria</taxon>
        <taxon>Caulobacterales</taxon>
        <taxon>Caulobacteraceae</taxon>
        <taxon>Phenylobacterium</taxon>
    </lineage>
</organism>
<dbReference type="SUPFAM" id="SSF55718">
    <property type="entry name" value="SCP-like"/>
    <property type="match status" value="1"/>
</dbReference>
<keyword evidence="4" id="KW-1185">Reference proteome</keyword>
<evidence type="ECO:0000313" key="4">
    <source>
        <dbReference type="Proteomes" id="UP000622580"/>
    </source>
</evidence>
<dbReference type="Gene3D" id="3.30.1050.10">
    <property type="entry name" value="SCP2 sterol-binding domain"/>
    <property type="match status" value="1"/>
</dbReference>
<feature type="region of interest" description="Disordered" evidence="1">
    <location>
        <begin position="1"/>
        <end position="21"/>
    </location>
</feature>
<feature type="domain" description="SCP2" evidence="2">
    <location>
        <begin position="22"/>
        <end position="92"/>
    </location>
</feature>
<comment type="caution">
    <text evidence="3">The sequence shown here is derived from an EMBL/GenBank/DDBJ whole genome shotgun (WGS) entry which is preliminary data.</text>
</comment>